<dbReference type="Pfam" id="PF08501">
    <property type="entry name" value="Shikimate_dh_N"/>
    <property type="match status" value="1"/>
</dbReference>
<feature type="domain" description="SDH C-terminal" evidence="3">
    <location>
        <begin position="660"/>
        <end position="689"/>
    </location>
</feature>
<keyword evidence="5" id="KW-1185">Reference proteome</keyword>
<dbReference type="InterPro" id="IPR022893">
    <property type="entry name" value="Shikimate_DH_fam"/>
</dbReference>
<dbReference type="eggNOG" id="KOG0692">
    <property type="taxonomic scope" value="Eukaryota"/>
</dbReference>
<dbReference type="CDD" id="cd01065">
    <property type="entry name" value="NAD_bind_Shikimate_DH"/>
    <property type="match status" value="1"/>
</dbReference>
<sequence>MCRSAGLKAVYGTTAEATGDATAVSCTSVAPRAVTPVVLICSDRAVLQTFAEHLWSTDSSTTGSSSIVVDLGEMSDDPRGAELALAGTKADGVFVCRSTLCLDHPDLKSMAHAHPLTVHLALDTDDTDTLKRCEQATKYTVVVGDGRVEEDYAKAELSRLVAFSRKPKPSPADVALDMGKNTFFLSLTFEDFSLHTDLLPTLTEGVDAMELRVDLLADNEDPYTVLRQLSILRRHTGYLPVVFTIRSKGQCGAFPDDPEKIFRLARWGLRAGCEVMDVEANWPMSYREGLIREAGENYPGAVLVGSYHVVGRKTTEEQAKELFMECYHDGAVDGVKVVTTAFEPEDSIRVHAAAKSLALPVPYIGLCLTETGKLSRVLNKRFTPVTHENLPFVAAPGQMSSKEIMHHRAELGLCPPRSFFLFGSPISASPSPDMHNAGFRSTGLPHEYFLCEGEDPAIMAEALSRPDFGGASVTIPHKQNVLPLLDEVSEAAEAIGAVNTVVVGTDPETGARRLRGDNTDWLGILRPVKARLEASSGWEQGRGGVALVVGAGGAAMGALFAMQRLGLEVVVYNRTPSKAEELAGRFGGAAVSALDAETLEKACGAAAVDVVVSTIPAAAEFTLPDYLLESKPVVFDAAYKPALTSLLAQAKEAQCPYVQGADMLVEQGLEQFQLWTERRAPREEMEGAVFAKVDRI</sequence>
<organism evidence="4 5">
    <name type="scientific">Ectocarpus siliculosus</name>
    <name type="common">Brown alga</name>
    <name type="synonym">Conferva siliculosa</name>
    <dbReference type="NCBI Taxonomy" id="2880"/>
    <lineage>
        <taxon>Eukaryota</taxon>
        <taxon>Sar</taxon>
        <taxon>Stramenopiles</taxon>
        <taxon>Ochrophyta</taxon>
        <taxon>PX clade</taxon>
        <taxon>Phaeophyceae</taxon>
        <taxon>Ectocarpales</taxon>
        <taxon>Ectocarpaceae</taxon>
        <taxon>Ectocarpus</taxon>
    </lineage>
</organism>
<evidence type="ECO:0000259" key="2">
    <source>
        <dbReference type="Pfam" id="PF08501"/>
    </source>
</evidence>
<dbReference type="AlphaFoldDB" id="D8LTE3"/>
<dbReference type="InterPro" id="IPR013708">
    <property type="entry name" value="Shikimate_DH-bd_N"/>
</dbReference>
<dbReference type="Pfam" id="PF18317">
    <property type="entry name" value="SDH_C"/>
    <property type="match status" value="1"/>
</dbReference>
<dbReference type="STRING" id="2880.D8LTE3"/>
<feature type="domain" description="Shikimate dehydrogenase substrate binding N-terminal" evidence="2">
    <location>
        <begin position="421"/>
        <end position="501"/>
    </location>
</feature>
<dbReference type="NCBIfam" id="TIGR01809">
    <property type="entry name" value="Shik-DH-AROM"/>
    <property type="match status" value="1"/>
</dbReference>
<dbReference type="InterPro" id="IPR046346">
    <property type="entry name" value="Aminoacid_DH-like_N_sf"/>
</dbReference>
<protein>
    <submittedName>
        <fullName evidence="4">Bifunctional 3-dehydroquinate dehydratase/shikimate dehydrogenase</fullName>
    </submittedName>
</protein>
<gene>
    <name evidence="4" type="primary">DHQ-SDH</name>
    <name evidence="4" type="ORF">Esi_0082_0083</name>
</gene>
<dbReference type="PANTHER" id="PTHR21089:SF1">
    <property type="entry name" value="BIFUNCTIONAL 3-DEHYDROQUINATE DEHYDRATASE_SHIKIMATE DEHYDROGENASE, CHLOROPLASTIC"/>
    <property type="match status" value="1"/>
</dbReference>
<dbReference type="OrthoDB" id="197068at2759"/>
<dbReference type="UniPathway" id="UPA00053">
    <property type="reaction ID" value="UER00087"/>
</dbReference>
<dbReference type="Gene3D" id="3.40.50.10860">
    <property type="entry name" value="Leucine Dehydrogenase, chain A, domain 1"/>
    <property type="match status" value="1"/>
</dbReference>
<dbReference type="OMA" id="VACCDEV"/>
<dbReference type="SUPFAM" id="SSF53223">
    <property type="entry name" value="Aminoacid dehydrogenase-like, N-terminal domain"/>
    <property type="match status" value="1"/>
</dbReference>
<evidence type="ECO:0000259" key="1">
    <source>
        <dbReference type="Pfam" id="PF01488"/>
    </source>
</evidence>
<dbReference type="Proteomes" id="UP000002630">
    <property type="component" value="Linkage Group LG15"/>
</dbReference>
<dbReference type="PANTHER" id="PTHR21089">
    <property type="entry name" value="SHIKIMATE DEHYDROGENASE"/>
    <property type="match status" value="1"/>
</dbReference>
<dbReference type="InterPro" id="IPR013785">
    <property type="entry name" value="Aldolase_TIM"/>
</dbReference>
<dbReference type="GO" id="GO:0009423">
    <property type="term" value="P:chorismate biosynthetic process"/>
    <property type="evidence" value="ECO:0007669"/>
    <property type="project" value="UniProtKB-UniPathway"/>
</dbReference>
<dbReference type="GO" id="GO:0019632">
    <property type="term" value="P:shikimate metabolic process"/>
    <property type="evidence" value="ECO:0007669"/>
    <property type="project" value="TreeGrafter"/>
</dbReference>
<proteinExistence type="inferred from homology"/>
<dbReference type="Gene3D" id="3.40.50.720">
    <property type="entry name" value="NAD(P)-binding Rossmann-like Domain"/>
    <property type="match status" value="1"/>
</dbReference>
<dbReference type="SUPFAM" id="SSF51735">
    <property type="entry name" value="NAD(P)-binding Rossmann-fold domains"/>
    <property type="match status" value="1"/>
</dbReference>
<dbReference type="InterPro" id="IPR041121">
    <property type="entry name" value="SDH_C"/>
</dbReference>
<evidence type="ECO:0000313" key="5">
    <source>
        <dbReference type="Proteomes" id="UP000002630"/>
    </source>
</evidence>
<dbReference type="GO" id="GO:0003855">
    <property type="term" value="F:3-dehydroquinate dehydratase activity"/>
    <property type="evidence" value="ECO:0007669"/>
    <property type="project" value="InterPro"/>
</dbReference>
<dbReference type="CDD" id="cd00502">
    <property type="entry name" value="DHQase_I"/>
    <property type="match status" value="1"/>
</dbReference>
<dbReference type="EMBL" id="FN649740">
    <property type="protein sequence ID" value="CBN78053.1"/>
    <property type="molecule type" value="Genomic_DNA"/>
</dbReference>
<dbReference type="GO" id="GO:0004764">
    <property type="term" value="F:shikimate 3-dehydrogenase (NADP+) activity"/>
    <property type="evidence" value="ECO:0007669"/>
    <property type="project" value="InterPro"/>
</dbReference>
<evidence type="ECO:0000259" key="3">
    <source>
        <dbReference type="Pfam" id="PF18317"/>
    </source>
</evidence>
<dbReference type="HAMAP" id="MF_00222">
    <property type="entry name" value="Shikimate_DH_AroE"/>
    <property type="match status" value="1"/>
</dbReference>
<dbReference type="InterPro" id="IPR010110">
    <property type="entry name" value="Shikimate_DH_AroM-type"/>
</dbReference>
<dbReference type="Pfam" id="PF01488">
    <property type="entry name" value="Shikimate_DH"/>
    <property type="match status" value="1"/>
</dbReference>
<dbReference type="GO" id="GO:0005737">
    <property type="term" value="C:cytoplasm"/>
    <property type="evidence" value="ECO:0007669"/>
    <property type="project" value="InterPro"/>
</dbReference>
<dbReference type="Gene3D" id="3.20.20.70">
    <property type="entry name" value="Aldolase class I"/>
    <property type="match status" value="1"/>
</dbReference>
<feature type="domain" description="Quinate/shikimate 5-dehydrogenase/glutamyl-tRNA reductase" evidence="1">
    <location>
        <begin position="546"/>
        <end position="617"/>
    </location>
</feature>
<dbReference type="EMBL" id="FN649056">
    <property type="protein sequence ID" value="CBN78053.1"/>
    <property type="molecule type" value="Genomic_DNA"/>
</dbReference>
<dbReference type="InterPro" id="IPR036291">
    <property type="entry name" value="NAD(P)-bd_dom_sf"/>
</dbReference>
<evidence type="ECO:0000313" key="4">
    <source>
        <dbReference type="EMBL" id="CBN78053.1"/>
    </source>
</evidence>
<name>D8LTE3_ECTSI</name>
<dbReference type="SUPFAM" id="SSF51569">
    <property type="entry name" value="Aldolase"/>
    <property type="match status" value="1"/>
</dbReference>
<reference evidence="4 5" key="1">
    <citation type="journal article" date="2010" name="Nature">
        <title>The Ectocarpus genome and the independent evolution of multicellularity in brown algae.</title>
        <authorList>
            <person name="Cock J.M."/>
            <person name="Sterck L."/>
            <person name="Rouze P."/>
            <person name="Scornet D."/>
            <person name="Allen A.E."/>
            <person name="Amoutzias G."/>
            <person name="Anthouard V."/>
            <person name="Artiguenave F."/>
            <person name="Aury J.M."/>
            <person name="Badger J.H."/>
            <person name="Beszteri B."/>
            <person name="Billiau K."/>
            <person name="Bonnet E."/>
            <person name="Bothwell J.H."/>
            <person name="Bowler C."/>
            <person name="Boyen C."/>
            <person name="Brownlee C."/>
            <person name="Carrano C.J."/>
            <person name="Charrier B."/>
            <person name="Cho G.Y."/>
            <person name="Coelho S.M."/>
            <person name="Collen J."/>
            <person name="Corre E."/>
            <person name="Da Silva C."/>
            <person name="Delage L."/>
            <person name="Delaroque N."/>
            <person name="Dittami S.M."/>
            <person name="Doulbeau S."/>
            <person name="Elias M."/>
            <person name="Farnham G."/>
            <person name="Gachon C.M."/>
            <person name="Gschloessl B."/>
            <person name="Heesch S."/>
            <person name="Jabbari K."/>
            <person name="Jubin C."/>
            <person name="Kawai H."/>
            <person name="Kimura K."/>
            <person name="Kloareg B."/>
            <person name="Kupper F.C."/>
            <person name="Lang D."/>
            <person name="Le Bail A."/>
            <person name="Leblanc C."/>
            <person name="Lerouge P."/>
            <person name="Lohr M."/>
            <person name="Lopez P.J."/>
            <person name="Martens C."/>
            <person name="Maumus F."/>
            <person name="Michel G."/>
            <person name="Miranda-Saavedra D."/>
            <person name="Morales J."/>
            <person name="Moreau H."/>
            <person name="Motomura T."/>
            <person name="Nagasato C."/>
            <person name="Napoli C.A."/>
            <person name="Nelson D.R."/>
            <person name="Nyvall-Collen P."/>
            <person name="Peters A.F."/>
            <person name="Pommier C."/>
            <person name="Potin P."/>
            <person name="Poulain J."/>
            <person name="Quesneville H."/>
            <person name="Read B."/>
            <person name="Rensing S.A."/>
            <person name="Ritter A."/>
            <person name="Rousvoal S."/>
            <person name="Samanta M."/>
            <person name="Samson G."/>
            <person name="Schroeder D.C."/>
            <person name="Segurens B."/>
            <person name="Strittmatter M."/>
            <person name="Tonon T."/>
            <person name="Tregear J.W."/>
            <person name="Valentin K."/>
            <person name="von Dassow P."/>
            <person name="Yamagishi T."/>
            <person name="Van de Peer Y."/>
            <person name="Wincker P."/>
        </authorList>
    </citation>
    <scope>NUCLEOTIDE SEQUENCE [LARGE SCALE GENOMIC DNA]</scope>
    <source>
        <strain evidence="5">Ec32 / CCAP1310/4</strain>
    </source>
</reference>
<accession>D8LTE3</accession>
<dbReference type="InterPro" id="IPR001381">
    <property type="entry name" value="DHquinase_I"/>
</dbReference>
<dbReference type="InParanoid" id="D8LTE3"/>
<dbReference type="Pfam" id="PF01487">
    <property type="entry name" value="DHquinase_I"/>
    <property type="match status" value="1"/>
</dbReference>
<dbReference type="InterPro" id="IPR006151">
    <property type="entry name" value="Shikm_DH/Glu-tRNA_Rdtase"/>
</dbReference>